<keyword evidence="5 10" id="KW-0547">Nucleotide-binding</keyword>
<comment type="pathway">
    <text evidence="1">Carbohydrate degradation; glycolysis; D-glyceraldehyde 3-phosphate and glycerone phosphate from D-glucose: step 1/4.</text>
</comment>
<dbReference type="Pfam" id="PF03727">
    <property type="entry name" value="Hexokinase_2"/>
    <property type="match status" value="1"/>
</dbReference>
<feature type="domain" description="Hexokinase N-terminal" evidence="11">
    <location>
        <begin position="21"/>
        <end position="220"/>
    </location>
</feature>
<comment type="catalytic activity">
    <reaction evidence="8">
        <text>a D-hexose + ATP = a D-hexose 6-phosphate + ADP + H(+)</text>
        <dbReference type="Rhea" id="RHEA:22740"/>
        <dbReference type="ChEBI" id="CHEBI:4194"/>
        <dbReference type="ChEBI" id="CHEBI:15378"/>
        <dbReference type="ChEBI" id="CHEBI:30616"/>
        <dbReference type="ChEBI" id="CHEBI:229467"/>
        <dbReference type="ChEBI" id="CHEBI:456216"/>
        <dbReference type="EC" id="2.7.1.1"/>
    </reaction>
    <physiologicalReaction direction="left-to-right" evidence="8">
        <dbReference type="Rhea" id="RHEA:22741"/>
    </physiologicalReaction>
</comment>
<dbReference type="SUPFAM" id="SSF53067">
    <property type="entry name" value="Actin-like ATPase domain"/>
    <property type="match status" value="2"/>
</dbReference>
<dbReference type="RefSeq" id="XP_005090010.1">
    <property type="nucleotide sequence ID" value="XM_005089953.3"/>
</dbReference>
<evidence type="ECO:0000256" key="3">
    <source>
        <dbReference type="ARBA" id="ARBA00009225"/>
    </source>
</evidence>
<evidence type="ECO:0000256" key="8">
    <source>
        <dbReference type="ARBA" id="ARBA00044613"/>
    </source>
</evidence>
<dbReference type="PANTHER" id="PTHR19443:SF54">
    <property type="entry name" value="PHOSPHOTRANSFERASE"/>
    <property type="match status" value="1"/>
</dbReference>
<dbReference type="Gene3D" id="3.40.367.20">
    <property type="match status" value="1"/>
</dbReference>
<dbReference type="InterPro" id="IPR043129">
    <property type="entry name" value="ATPase_NBD"/>
</dbReference>
<sequence>MAGSKRPDTSNVLTGETKKKLDAVFQPIALTDDVIKRIMAVYQEQMRLANSTDEKVRKTSDHLMMNTFIRELLDGTEQGVYLGLDLGGTNFRVVVVKFTDGVADTKTKYYRLPDAVLSGLSAGVFDFIAESIEDCLKLEGLSDSKEKIPLGFTFSFPSIQISLKKSTLVTWTKTFKCPDGVGEDSVAMLEAAIERKCPGLPVDIVVVMSDTVSTLMAGNYLDKRCRIGLILGTGSNAAFVENIEEIEKWTGDYQDPKHVIVNVECGSTGDNGCLDFCRSKYEKELDQHSNHPGSFTFEKSVAGLYLGELARLVLVQLVQEGVLFGGKQVDLVERRWALTASHITAIESDEGQTTTRTKKVLEEFGLDSIATDKDVAIVREVCDFMSRRAAHTIAAAMAVLVNHVGRPEVTIAIDGSLYERHPKYHDSMMEIFEKYSPNTKVTLILAKDGSGQGGAFAAVSALKQNAKGIRCA</sequence>
<dbReference type="PANTHER" id="PTHR19443">
    <property type="entry name" value="HEXOKINASE"/>
    <property type="match status" value="1"/>
</dbReference>
<dbReference type="PRINTS" id="PR00475">
    <property type="entry name" value="HEXOKINASE"/>
</dbReference>
<dbReference type="RefSeq" id="XP_035826164.1">
    <property type="nucleotide sequence ID" value="XM_035970271.1"/>
</dbReference>
<keyword evidence="13" id="KW-1185">Reference proteome</keyword>
<evidence type="ECO:0000256" key="10">
    <source>
        <dbReference type="RuleBase" id="RU362007"/>
    </source>
</evidence>
<comment type="catalytic activity">
    <reaction evidence="9">
        <text>D-glucose + ATP = D-glucose 6-phosphate + ADP + H(+)</text>
        <dbReference type="Rhea" id="RHEA:17825"/>
        <dbReference type="ChEBI" id="CHEBI:4167"/>
        <dbReference type="ChEBI" id="CHEBI:15378"/>
        <dbReference type="ChEBI" id="CHEBI:30616"/>
        <dbReference type="ChEBI" id="CHEBI:61548"/>
        <dbReference type="ChEBI" id="CHEBI:456216"/>
        <dbReference type="EC" id="2.7.1.1"/>
    </reaction>
    <physiologicalReaction direction="left-to-right" evidence="9">
        <dbReference type="Rhea" id="RHEA:17826"/>
    </physiologicalReaction>
</comment>
<dbReference type="EC" id="2.7.1.-" evidence="10"/>
<gene>
    <name evidence="14 15" type="primary">LOC101864495</name>
</gene>
<dbReference type="Gene3D" id="3.30.420.40">
    <property type="match status" value="1"/>
</dbReference>
<keyword evidence="7 10" id="KW-0067">ATP-binding</keyword>
<keyword evidence="6 10" id="KW-0418">Kinase</keyword>
<evidence type="ECO:0000256" key="7">
    <source>
        <dbReference type="ARBA" id="ARBA00022840"/>
    </source>
</evidence>
<evidence type="ECO:0000259" key="11">
    <source>
        <dbReference type="Pfam" id="PF00349"/>
    </source>
</evidence>
<dbReference type="InterPro" id="IPR022673">
    <property type="entry name" value="Hexokinase_C"/>
</dbReference>
<dbReference type="InterPro" id="IPR001312">
    <property type="entry name" value="Hexokinase"/>
</dbReference>
<evidence type="ECO:0000259" key="12">
    <source>
        <dbReference type="Pfam" id="PF03727"/>
    </source>
</evidence>
<proteinExistence type="inferred from homology"/>
<dbReference type="InterPro" id="IPR022672">
    <property type="entry name" value="Hexokinase_N"/>
</dbReference>
<accession>A0ABM0JBR4</accession>
<protein>
    <recommendedName>
        <fullName evidence="10">Phosphotransferase</fullName>
        <ecNumber evidence="10">2.7.1.-</ecNumber>
    </recommendedName>
</protein>
<comment type="pathway">
    <text evidence="2">Carbohydrate metabolism; hexose metabolism.</text>
</comment>
<evidence type="ECO:0000313" key="13">
    <source>
        <dbReference type="Proteomes" id="UP000694888"/>
    </source>
</evidence>
<evidence type="ECO:0000313" key="14">
    <source>
        <dbReference type="RefSeq" id="XP_005090010.1"/>
    </source>
</evidence>
<evidence type="ECO:0000256" key="9">
    <source>
        <dbReference type="ARBA" id="ARBA00048160"/>
    </source>
</evidence>
<dbReference type="GeneID" id="101864495"/>
<evidence type="ECO:0000256" key="1">
    <source>
        <dbReference type="ARBA" id="ARBA00004888"/>
    </source>
</evidence>
<name>A0ABM0JBR4_APLCA</name>
<organism evidence="13 14">
    <name type="scientific">Aplysia californica</name>
    <name type="common">California sea hare</name>
    <dbReference type="NCBI Taxonomy" id="6500"/>
    <lineage>
        <taxon>Eukaryota</taxon>
        <taxon>Metazoa</taxon>
        <taxon>Spiralia</taxon>
        <taxon>Lophotrochozoa</taxon>
        <taxon>Mollusca</taxon>
        <taxon>Gastropoda</taxon>
        <taxon>Heterobranchia</taxon>
        <taxon>Euthyneura</taxon>
        <taxon>Tectipleura</taxon>
        <taxon>Aplysiida</taxon>
        <taxon>Aplysioidea</taxon>
        <taxon>Aplysiidae</taxon>
        <taxon>Aplysia</taxon>
    </lineage>
</organism>
<dbReference type="PROSITE" id="PS51748">
    <property type="entry name" value="HEXOKINASE_2"/>
    <property type="match status" value="1"/>
</dbReference>
<keyword evidence="4 10" id="KW-0808">Transferase</keyword>
<evidence type="ECO:0000256" key="5">
    <source>
        <dbReference type="ARBA" id="ARBA00022741"/>
    </source>
</evidence>
<dbReference type="Pfam" id="PF00349">
    <property type="entry name" value="Hexokinase_1"/>
    <property type="match status" value="1"/>
</dbReference>
<feature type="domain" description="Hexokinase C-terminal" evidence="12">
    <location>
        <begin position="226"/>
        <end position="459"/>
    </location>
</feature>
<evidence type="ECO:0000313" key="15">
    <source>
        <dbReference type="RefSeq" id="XP_035826164.1"/>
    </source>
</evidence>
<dbReference type="Proteomes" id="UP000694888">
    <property type="component" value="Unplaced"/>
</dbReference>
<evidence type="ECO:0000256" key="6">
    <source>
        <dbReference type="ARBA" id="ARBA00022777"/>
    </source>
</evidence>
<comment type="similarity">
    <text evidence="3 10">Belongs to the hexokinase family.</text>
</comment>
<keyword evidence="10" id="KW-0324">Glycolysis</keyword>
<evidence type="ECO:0000256" key="4">
    <source>
        <dbReference type="ARBA" id="ARBA00022679"/>
    </source>
</evidence>
<evidence type="ECO:0000256" key="2">
    <source>
        <dbReference type="ARBA" id="ARBA00005028"/>
    </source>
</evidence>
<reference evidence="14 15" key="1">
    <citation type="submission" date="2025-05" db="UniProtKB">
        <authorList>
            <consortium name="RefSeq"/>
        </authorList>
    </citation>
    <scope>IDENTIFICATION</scope>
</reference>